<evidence type="ECO:0008006" key="3">
    <source>
        <dbReference type="Google" id="ProtNLM"/>
    </source>
</evidence>
<feature type="region of interest" description="Disordered" evidence="1">
    <location>
        <begin position="555"/>
        <end position="575"/>
    </location>
</feature>
<proteinExistence type="predicted"/>
<name>A0A7S1B113_NOCSC</name>
<dbReference type="InterPro" id="IPR036457">
    <property type="entry name" value="PPM-type-like_dom_sf"/>
</dbReference>
<organism evidence="2">
    <name type="scientific">Noctiluca scintillans</name>
    <name type="common">Sea sparkle</name>
    <name type="synonym">Red tide dinoflagellate</name>
    <dbReference type="NCBI Taxonomy" id="2966"/>
    <lineage>
        <taxon>Eukaryota</taxon>
        <taxon>Sar</taxon>
        <taxon>Alveolata</taxon>
        <taxon>Dinophyceae</taxon>
        <taxon>Noctilucales</taxon>
        <taxon>Noctilucaceae</taxon>
        <taxon>Noctiluca</taxon>
    </lineage>
</organism>
<gene>
    <name evidence="2" type="ORF">NSCI0253_LOCUS45263</name>
</gene>
<dbReference type="Gene3D" id="3.60.40.10">
    <property type="entry name" value="PPM-type phosphatase domain"/>
    <property type="match status" value="1"/>
</dbReference>
<reference evidence="2" key="1">
    <citation type="submission" date="2021-01" db="EMBL/GenBank/DDBJ databases">
        <authorList>
            <person name="Corre E."/>
            <person name="Pelletier E."/>
            <person name="Niang G."/>
            <person name="Scheremetjew M."/>
            <person name="Finn R."/>
            <person name="Kale V."/>
            <person name="Holt S."/>
            <person name="Cochrane G."/>
            <person name="Meng A."/>
            <person name="Brown T."/>
            <person name="Cohen L."/>
        </authorList>
    </citation>
    <scope>NUCLEOTIDE SEQUENCE</scope>
</reference>
<feature type="compositionally biased region" description="Basic and acidic residues" evidence="1">
    <location>
        <begin position="566"/>
        <end position="575"/>
    </location>
</feature>
<feature type="compositionally biased region" description="Basic residues" evidence="1">
    <location>
        <begin position="555"/>
        <end position="565"/>
    </location>
</feature>
<dbReference type="AlphaFoldDB" id="A0A7S1B113"/>
<accession>A0A7S1B113</accession>
<dbReference type="EMBL" id="HBFQ01063913">
    <property type="protein sequence ID" value="CAD8870906.1"/>
    <property type="molecule type" value="Transcribed_RNA"/>
</dbReference>
<evidence type="ECO:0000256" key="1">
    <source>
        <dbReference type="SAM" id="MobiDB-lite"/>
    </source>
</evidence>
<sequence>MAQAPLELVASPLGHRRFAAMSVRSGRLKGVDIEEHSAQGKTQRWFSLEQLHLIIEQCRKEGVRLEASAVQGSKVIVPRLDVNHQPVHLVRKGWSAFEHWQTTPVSLGVDGAPKSGARRDGVYGEDAVATATIPLPSAVDLHGFQVDWLYAADGHGGKGAPTAALARDLFLEKMTELAPTICRLTRAGDVKEAIEVMQTKGHDVVVREVEAAAKKNDWTGSTVTQMLTVTLPEGQRVAYTSNMGDSPAAVILLSGARAAAGPKVFQTSCSHTWEDEDEMRRYVNHVWDVREKAREVGEPYEHIHPVNVCYGSFNCDGGAVLVDLDGNKPGVVGSRWVPKDAQPVVMWNYIERREEGKLVGWDVELDPTAEGHVWQAAKKMYGDNVIGGVQAPALRERLVCGSAGKPFRPLYPHHNWGSCPLLGQRERGCQATRSLADIRESAACYTSNEASWMAFEIMPDEAVVQVVMSDGVGDMVGLQELAEHLSERCRDESCCKGQVLARAIMERLKSKVAFSSTEDGDCAGHDDCSVAVAYRSAATRHPKCAAQSKASGCRPRRMGWRRSARRPVDTKEVMA</sequence>
<dbReference type="SUPFAM" id="SSF81606">
    <property type="entry name" value="PP2C-like"/>
    <property type="match status" value="1"/>
</dbReference>
<protein>
    <recommendedName>
        <fullName evidence="3">PPM-type phosphatase domain-containing protein</fullName>
    </recommendedName>
</protein>
<evidence type="ECO:0000313" key="2">
    <source>
        <dbReference type="EMBL" id="CAD8870906.1"/>
    </source>
</evidence>